<accession>A0A9X0ADT9</accession>
<reference evidence="2" key="1">
    <citation type="submission" date="2022-11" db="EMBL/GenBank/DDBJ databases">
        <title>Genome Resource of Sclerotinia nivalis Strain SnTB1, a Plant Pathogen Isolated from American Ginseng.</title>
        <authorList>
            <person name="Fan S."/>
        </authorList>
    </citation>
    <scope>NUCLEOTIDE SEQUENCE</scope>
    <source>
        <strain evidence="2">SnTB1</strain>
    </source>
</reference>
<protein>
    <submittedName>
        <fullName evidence="2">Uncharacterized protein</fullName>
    </submittedName>
</protein>
<proteinExistence type="predicted"/>
<evidence type="ECO:0000256" key="1">
    <source>
        <dbReference type="SAM" id="Phobius"/>
    </source>
</evidence>
<feature type="transmembrane region" description="Helical" evidence="1">
    <location>
        <begin position="12"/>
        <end position="30"/>
    </location>
</feature>
<keyword evidence="1" id="KW-0472">Membrane</keyword>
<evidence type="ECO:0000313" key="2">
    <source>
        <dbReference type="EMBL" id="KAJ8060996.1"/>
    </source>
</evidence>
<keyword evidence="3" id="KW-1185">Reference proteome</keyword>
<evidence type="ECO:0000313" key="3">
    <source>
        <dbReference type="Proteomes" id="UP001152300"/>
    </source>
</evidence>
<name>A0A9X0ADT9_9HELO</name>
<gene>
    <name evidence="2" type="ORF">OCU04_010074</name>
</gene>
<dbReference type="AlphaFoldDB" id="A0A9X0ADT9"/>
<organism evidence="2 3">
    <name type="scientific">Sclerotinia nivalis</name>
    <dbReference type="NCBI Taxonomy" id="352851"/>
    <lineage>
        <taxon>Eukaryota</taxon>
        <taxon>Fungi</taxon>
        <taxon>Dikarya</taxon>
        <taxon>Ascomycota</taxon>
        <taxon>Pezizomycotina</taxon>
        <taxon>Leotiomycetes</taxon>
        <taxon>Helotiales</taxon>
        <taxon>Sclerotiniaceae</taxon>
        <taxon>Sclerotinia</taxon>
    </lineage>
</organism>
<sequence>MASMTGYHDWPLWIIGLGVILTQTTHHGFWVPSPSGVAFLGGFWWWIDLLLLWREVLLRTREVNSVLQKGVLFDSEHIESDHRSSYMSCSLVYYSGYLSGLSPRYIPQSFI</sequence>
<keyword evidence="1" id="KW-0812">Transmembrane</keyword>
<feature type="transmembrane region" description="Helical" evidence="1">
    <location>
        <begin position="36"/>
        <end position="53"/>
    </location>
</feature>
<keyword evidence="1" id="KW-1133">Transmembrane helix</keyword>
<dbReference type="Proteomes" id="UP001152300">
    <property type="component" value="Unassembled WGS sequence"/>
</dbReference>
<comment type="caution">
    <text evidence="2">The sequence shown here is derived from an EMBL/GenBank/DDBJ whole genome shotgun (WGS) entry which is preliminary data.</text>
</comment>
<dbReference type="EMBL" id="JAPEIS010000012">
    <property type="protein sequence ID" value="KAJ8060996.1"/>
    <property type="molecule type" value="Genomic_DNA"/>
</dbReference>